<keyword evidence="3" id="KW-1185">Reference proteome</keyword>
<dbReference type="AlphaFoldDB" id="A0A9N9T4G4"/>
<organism evidence="2 3">
    <name type="scientific">Diabrotica balteata</name>
    <name type="common">Banded cucumber beetle</name>
    <dbReference type="NCBI Taxonomy" id="107213"/>
    <lineage>
        <taxon>Eukaryota</taxon>
        <taxon>Metazoa</taxon>
        <taxon>Ecdysozoa</taxon>
        <taxon>Arthropoda</taxon>
        <taxon>Hexapoda</taxon>
        <taxon>Insecta</taxon>
        <taxon>Pterygota</taxon>
        <taxon>Neoptera</taxon>
        <taxon>Endopterygota</taxon>
        <taxon>Coleoptera</taxon>
        <taxon>Polyphaga</taxon>
        <taxon>Cucujiformia</taxon>
        <taxon>Chrysomeloidea</taxon>
        <taxon>Chrysomelidae</taxon>
        <taxon>Galerucinae</taxon>
        <taxon>Diabroticina</taxon>
        <taxon>Diabroticites</taxon>
        <taxon>Diabrotica</taxon>
    </lineage>
</organism>
<dbReference type="GO" id="GO:0030424">
    <property type="term" value="C:axon"/>
    <property type="evidence" value="ECO:0007669"/>
    <property type="project" value="TreeGrafter"/>
</dbReference>
<dbReference type="Proteomes" id="UP001153709">
    <property type="component" value="Chromosome 7"/>
</dbReference>
<name>A0A9N9T4G4_DIABA</name>
<evidence type="ECO:0000313" key="2">
    <source>
        <dbReference type="EMBL" id="CAG9838602.1"/>
    </source>
</evidence>
<gene>
    <name evidence="2" type="ORF">DIABBA_LOCUS11461</name>
</gene>
<dbReference type="EMBL" id="OU898282">
    <property type="protein sequence ID" value="CAG9838602.1"/>
    <property type="molecule type" value="Genomic_DNA"/>
</dbReference>
<feature type="compositionally biased region" description="Polar residues" evidence="1">
    <location>
        <begin position="1"/>
        <end position="12"/>
    </location>
</feature>
<dbReference type="GO" id="GO:0034703">
    <property type="term" value="C:cation channel complex"/>
    <property type="evidence" value="ECO:0007669"/>
    <property type="project" value="TreeGrafter"/>
</dbReference>
<protein>
    <submittedName>
        <fullName evidence="2">Uncharacterized protein</fullName>
    </submittedName>
</protein>
<dbReference type="PANTHER" id="PTHR31781:SF1">
    <property type="entry name" value="PROTEIN UNC-80 HOMOLOG"/>
    <property type="match status" value="1"/>
</dbReference>
<evidence type="ECO:0000313" key="3">
    <source>
        <dbReference type="Proteomes" id="UP001153709"/>
    </source>
</evidence>
<evidence type="ECO:0000256" key="1">
    <source>
        <dbReference type="SAM" id="MobiDB-lite"/>
    </source>
</evidence>
<dbReference type="GO" id="GO:0005261">
    <property type="term" value="F:monoatomic cation channel activity"/>
    <property type="evidence" value="ECO:0007669"/>
    <property type="project" value="TreeGrafter"/>
</dbReference>
<dbReference type="PANTHER" id="PTHR31781">
    <property type="entry name" value="UNC80"/>
    <property type="match status" value="1"/>
</dbReference>
<dbReference type="OrthoDB" id="5584001at2759"/>
<feature type="region of interest" description="Disordered" evidence="1">
    <location>
        <begin position="1"/>
        <end position="57"/>
    </location>
</feature>
<sequence>MRRNGSGRTVNNVKPEHISPGDPKPGSKPPMQKVGSSTDKDSLDSSKLPSTEAPPKEDMTKMAMHVYDSSAATFLDVAVLRCLFITLWQEEGIYWALHYMYNRLRDINDESVGQQQPRKRSNSLPIPKIEVSLYQSNDSRKGENGNKDFIEVPEPRDVSLLTGLYTIGILGFFFKLINRCFSRVSIPQPIKIRRVSTQTIFQRKNRQETKENCRLKNICRD</sequence>
<reference evidence="2" key="1">
    <citation type="submission" date="2022-01" db="EMBL/GenBank/DDBJ databases">
        <authorList>
            <person name="King R."/>
        </authorList>
    </citation>
    <scope>NUCLEOTIDE SEQUENCE</scope>
</reference>
<accession>A0A9N9T4G4</accession>
<dbReference type="GO" id="GO:0055080">
    <property type="term" value="P:monoatomic cation homeostasis"/>
    <property type="evidence" value="ECO:0007669"/>
    <property type="project" value="TreeGrafter"/>
</dbReference>
<proteinExistence type="predicted"/>